<feature type="compositionally biased region" description="Basic and acidic residues" evidence="1">
    <location>
        <begin position="63"/>
        <end position="72"/>
    </location>
</feature>
<keyword evidence="5" id="KW-1185">Reference proteome</keyword>
<dbReference type="PANTHER" id="PTHR31157:SF1">
    <property type="entry name" value="SCP DOMAIN-CONTAINING PROTEIN"/>
    <property type="match status" value="1"/>
</dbReference>
<dbReference type="SUPFAM" id="SSF55797">
    <property type="entry name" value="PR-1-like"/>
    <property type="match status" value="1"/>
</dbReference>
<dbReference type="Proteomes" id="UP001501637">
    <property type="component" value="Unassembled WGS sequence"/>
</dbReference>
<feature type="domain" description="SCP" evidence="3">
    <location>
        <begin position="78"/>
        <end position="189"/>
    </location>
</feature>
<keyword evidence="2" id="KW-0732">Signal</keyword>
<dbReference type="Pfam" id="PF00188">
    <property type="entry name" value="CAP"/>
    <property type="match status" value="1"/>
</dbReference>
<dbReference type="Gene3D" id="3.40.33.10">
    <property type="entry name" value="CAP"/>
    <property type="match status" value="1"/>
</dbReference>
<proteinExistence type="predicted"/>
<reference evidence="5" key="1">
    <citation type="journal article" date="2019" name="Int. J. Syst. Evol. Microbiol.">
        <title>The Global Catalogue of Microorganisms (GCM) 10K type strain sequencing project: providing services to taxonomists for standard genome sequencing and annotation.</title>
        <authorList>
            <consortium name="The Broad Institute Genomics Platform"/>
            <consortium name="The Broad Institute Genome Sequencing Center for Infectious Disease"/>
            <person name="Wu L."/>
            <person name="Ma J."/>
        </authorList>
    </citation>
    <scope>NUCLEOTIDE SEQUENCE [LARGE SCALE GENOMIC DNA]</scope>
    <source>
        <strain evidence="5">JCM 9092</strain>
    </source>
</reference>
<dbReference type="EMBL" id="BAAAUG010000039">
    <property type="protein sequence ID" value="GAA3101821.1"/>
    <property type="molecule type" value="Genomic_DNA"/>
</dbReference>
<dbReference type="InterPro" id="IPR014044">
    <property type="entry name" value="CAP_dom"/>
</dbReference>
<comment type="caution">
    <text evidence="4">The sequence shown here is derived from an EMBL/GenBank/DDBJ whole genome shotgun (WGS) entry which is preliminary data.</text>
</comment>
<evidence type="ECO:0000313" key="4">
    <source>
        <dbReference type="EMBL" id="GAA3101821.1"/>
    </source>
</evidence>
<gene>
    <name evidence="4" type="ORF">GCM10010449_26190</name>
</gene>
<feature type="compositionally biased region" description="Pro residues" evidence="1">
    <location>
        <begin position="32"/>
        <end position="44"/>
    </location>
</feature>
<evidence type="ECO:0000259" key="3">
    <source>
        <dbReference type="Pfam" id="PF00188"/>
    </source>
</evidence>
<feature type="region of interest" description="Disordered" evidence="1">
    <location>
        <begin position="31"/>
        <end position="126"/>
    </location>
</feature>
<evidence type="ECO:0000256" key="2">
    <source>
        <dbReference type="SAM" id="SignalP"/>
    </source>
</evidence>
<dbReference type="PANTHER" id="PTHR31157">
    <property type="entry name" value="SCP DOMAIN-CONTAINING PROTEIN"/>
    <property type="match status" value="1"/>
</dbReference>
<feature type="compositionally biased region" description="Basic and acidic residues" evidence="1">
    <location>
        <begin position="79"/>
        <end position="88"/>
    </location>
</feature>
<evidence type="ECO:0000313" key="5">
    <source>
        <dbReference type="Proteomes" id="UP001501637"/>
    </source>
</evidence>
<evidence type="ECO:0000256" key="1">
    <source>
        <dbReference type="SAM" id="MobiDB-lite"/>
    </source>
</evidence>
<organism evidence="4 5">
    <name type="scientific">Streptomyces rectiviolaceus</name>
    <dbReference type="NCBI Taxonomy" id="332591"/>
    <lineage>
        <taxon>Bacteria</taxon>
        <taxon>Bacillati</taxon>
        <taxon>Actinomycetota</taxon>
        <taxon>Actinomycetes</taxon>
        <taxon>Kitasatosporales</taxon>
        <taxon>Streptomycetaceae</taxon>
        <taxon>Streptomyces</taxon>
    </lineage>
</organism>
<accession>A0ABP6MEX3</accession>
<sequence length="195" mass="20874">MMTGKGGTALRLMYFLTALLLCAPSAWAGPRDPGPPPYPVPQWPGPASDHRQPPRAPASPHAPRPEAEKEPAADVATEINRRRTEARCPRVRLQRSLNRAARAHSADMADRQRLTHTGGDGSRPADRMRAAGYRPAFSGEALASGSTTAGAAVRRWMESPPHRAIILGCRYTHAGVGVAAGPNGPWWTVDLAAPQ</sequence>
<dbReference type="InterPro" id="IPR035940">
    <property type="entry name" value="CAP_sf"/>
</dbReference>
<feature type="compositionally biased region" description="Basic and acidic residues" evidence="1">
    <location>
        <begin position="104"/>
        <end position="113"/>
    </location>
</feature>
<feature type="chain" id="PRO_5045044190" description="SCP domain-containing protein" evidence="2">
    <location>
        <begin position="29"/>
        <end position="195"/>
    </location>
</feature>
<name>A0ABP6MEX3_9ACTN</name>
<protein>
    <recommendedName>
        <fullName evidence="3">SCP domain-containing protein</fullName>
    </recommendedName>
</protein>
<feature type="signal peptide" evidence="2">
    <location>
        <begin position="1"/>
        <end position="28"/>
    </location>
</feature>
<dbReference type="CDD" id="cd05379">
    <property type="entry name" value="CAP_bacterial"/>
    <property type="match status" value="1"/>
</dbReference>